<name>A0ABZ1FWA7_9ACTN</name>
<evidence type="ECO:0000256" key="4">
    <source>
        <dbReference type="ARBA" id="ARBA00022741"/>
    </source>
</evidence>
<dbReference type="EC" id="6.3.5.4" evidence="3"/>
<dbReference type="RefSeq" id="WP_326623365.1">
    <property type="nucleotide sequence ID" value="NZ_CP109106.1"/>
</dbReference>
<organism evidence="10 11">
    <name type="scientific">Streptomyces decoyicus</name>
    <dbReference type="NCBI Taxonomy" id="249567"/>
    <lineage>
        <taxon>Bacteria</taxon>
        <taxon>Bacillati</taxon>
        <taxon>Actinomycetota</taxon>
        <taxon>Actinomycetes</taxon>
        <taxon>Kitasatosporales</taxon>
        <taxon>Streptomycetaceae</taxon>
        <taxon>Streptomyces</taxon>
    </lineage>
</organism>
<keyword evidence="4" id="KW-0547">Nucleotide-binding</keyword>
<evidence type="ECO:0000256" key="5">
    <source>
        <dbReference type="ARBA" id="ARBA00022840"/>
    </source>
</evidence>
<comment type="pathway">
    <text evidence="1">Amino-acid biosynthesis; L-asparagine biosynthesis; L-asparagine from L-aspartate (L-Gln route): step 1/1.</text>
</comment>
<comment type="catalytic activity">
    <reaction evidence="8">
        <text>L-aspartate + L-glutamine + ATP + H2O = L-asparagine + L-glutamate + AMP + diphosphate + H(+)</text>
        <dbReference type="Rhea" id="RHEA:12228"/>
        <dbReference type="ChEBI" id="CHEBI:15377"/>
        <dbReference type="ChEBI" id="CHEBI:15378"/>
        <dbReference type="ChEBI" id="CHEBI:29985"/>
        <dbReference type="ChEBI" id="CHEBI:29991"/>
        <dbReference type="ChEBI" id="CHEBI:30616"/>
        <dbReference type="ChEBI" id="CHEBI:33019"/>
        <dbReference type="ChEBI" id="CHEBI:58048"/>
        <dbReference type="ChEBI" id="CHEBI:58359"/>
        <dbReference type="ChEBI" id="CHEBI:456215"/>
        <dbReference type="EC" id="6.3.5.4"/>
    </reaction>
</comment>
<dbReference type="NCBIfam" id="TIGR01536">
    <property type="entry name" value="asn_synth_AEB"/>
    <property type="match status" value="1"/>
</dbReference>
<gene>
    <name evidence="10" type="primary">asnB</name>
    <name evidence="10" type="ORF">OG863_40615</name>
</gene>
<dbReference type="PANTHER" id="PTHR43284">
    <property type="entry name" value="ASPARAGINE SYNTHETASE (GLUTAMINE-HYDROLYZING)"/>
    <property type="match status" value="1"/>
</dbReference>
<keyword evidence="6" id="KW-0061">Asparagine biosynthesis</keyword>
<evidence type="ECO:0000313" key="11">
    <source>
        <dbReference type="Proteomes" id="UP001344251"/>
    </source>
</evidence>
<keyword evidence="11" id="KW-1185">Reference proteome</keyword>
<evidence type="ECO:0000256" key="6">
    <source>
        <dbReference type="ARBA" id="ARBA00022888"/>
    </source>
</evidence>
<dbReference type="InterPro" id="IPR006426">
    <property type="entry name" value="Asn_synth_AEB"/>
</dbReference>
<keyword evidence="6" id="KW-0028">Amino-acid biosynthesis</keyword>
<dbReference type="Gene3D" id="3.60.20.10">
    <property type="entry name" value="Glutamine Phosphoribosylpyrophosphate, subunit 1, domain 1"/>
    <property type="match status" value="1"/>
</dbReference>
<evidence type="ECO:0000313" key="10">
    <source>
        <dbReference type="EMBL" id="WSB73733.1"/>
    </source>
</evidence>
<dbReference type="PROSITE" id="PS51278">
    <property type="entry name" value="GATASE_TYPE_2"/>
    <property type="match status" value="1"/>
</dbReference>
<dbReference type="InterPro" id="IPR033738">
    <property type="entry name" value="AsnB_N"/>
</dbReference>
<reference evidence="10 11" key="1">
    <citation type="submission" date="2022-10" db="EMBL/GenBank/DDBJ databases">
        <title>The complete genomes of actinobacterial strains from the NBC collection.</title>
        <authorList>
            <person name="Joergensen T.S."/>
            <person name="Alvarez Arevalo M."/>
            <person name="Sterndorff E.B."/>
            <person name="Faurdal D."/>
            <person name="Vuksanovic O."/>
            <person name="Mourched A.-S."/>
            <person name="Charusanti P."/>
            <person name="Shaw S."/>
            <person name="Blin K."/>
            <person name="Weber T."/>
        </authorList>
    </citation>
    <scope>NUCLEOTIDE SEQUENCE [LARGE SCALE GENOMIC DNA]</scope>
    <source>
        <strain evidence="10 11">NBC 01774</strain>
    </source>
</reference>
<dbReference type="Gene3D" id="3.40.50.620">
    <property type="entry name" value="HUPs"/>
    <property type="match status" value="1"/>
</dbReference>
<dbReference type="InterPro" id="IPR029055">
    <property type="entry name" value="Ntn_hydrolases_N"/>
</dbReference>
<evidence type="ECO:0000256" key="7">
    <source>
        <dbReference type="ARBA" id="ARBA00022962"/>
    </source>
</evidence>
<accession>A0ABZ1FWA7</accession>
<dbReference type="PANTHER" id="PTHR43284:SF1">
    <property type="entry name" value="ASPARAGINE SYNTHETASE"/>
    <property type="match status" value="1"/>
</dbReference>
<evidence type="ECO:0000259" key="9">
    <source>
        <dbReference type="PROSITE" id="PS51278"/>
    </source>
</evidence>
<proteinExistence type="inferred from homology"/>
<dbReference type="EMBL" id="CP109106">
    <property type="protein sequence ID" value="WSB73733.1"/>
    <property type="molecule type" value="Genomic_DNA"/>
</dbReference>
<feature type="domain" description="Glutamine amidotransferase type-2" evidence="9">
    <location>
        <begin position="2"/>
        <end position="194"/>
    </location>
</feature>
<evidence type="ECO:0000256" key="2">
    <source>
        <dbReference type="ARBA" id="ARBA00005752"/>
    </source>
</evidence>
<dbReference type="SUPFAM" id="SSF56235">
    <property type="entry name" value="N-terminal nucleophile aminohydrolases (Ntn hydrolases)"/>
    <property type="match status" value="1"/>
</dbReference>
<dbReference type="CDD" id="cd00712">
    <property type="entry name" value="AsnB"/>
    <property type="match status" value="1"/>
</dbReference>
<dbReference type="SUPFAM" id="SSF52402">
    <property type="entry name" value="Adenine nucleotide alpha hydrolases-like"/>
    <property type="match status" value="1"/>
</dbReference>
<evidence type="ECO:0000256" key="3">
    <source>
        <dbReference type="ARBA" id="ARBA00012737"/>
    </source>
</evidence>
<keyword evidence="5" id="KW-0067">ATP-binding</keyword>
<dbReference type="CDD" id="cd01991">
    <property type="entry name" value="Asn_synthase_B_C"/>
    <property type="match status" value="1"/>
</dbReference>
<keyword evidence="7" id="KW-0315">Glutamine amidotransferase</keyword>
<evidence type="ECO:0000256" key="1">
    <source>
        <dbReference type="ARBA" id="ARBA00005187"/>
    </source>
</evidence>
<dbReference type="PIRSF" id="PIRSF001589">
    <property type="entry name" value="Asn_synthetase_glu-h"/>
    <property type="match status" value="1"/>
</dbReference>
<dbReference type="InterPro" id="IPR014729">
    <property type="entry name" value="Rossmann-like_a/b/a_fold"/>
</dbReference>
<dbReference type="GO" id="GO:0004066">
    <property type="term" value="F:asparagine synthase (glutamine-hydrolyzing) activity"/>
    <property type="evidence" value="ECO:0007669"/>
    <property type="project" value="UniProtKB-EC"/>
</dbReference>
<evidence type="ECO:0000256" key="8">
    <source>
        <dbReference type="ARBA" id="ARBA00048741"/>
    </source>
</evidence>
<dbReference type="Pfam" id="PF00733">
    <property type="entry name" value="Asn_synthase"/>
    <property type="match status" value="1"/>
</dbReference>
<dbReference type="InterPro" id="IPR051786">
    <property type="entry name" value="ASN_synthetase/amidase"/>
</dbReference>
<dbReference type="InterPro" id="IPR017932">
    <property type="entry name" value="GATase_2_dom"/>
</dbReference>
<protein>
    <recommendedName>
        <fullName evidence="3">asparagine synthase (glutamine-hydrolyzing)</fullName>
        <ecNumber evidence="3">6.3.5.4</ecNumber>
    </recommendedName>
</protein>
<sequence>MCGIAAIIDPHARAESPEQIAGREAELVAMLEPIRHRGDHECFAERWAESGLALGTNRLAIVDREHARQPQTDLHHQVWVAYNGELYGFHGVREELEELGHKFRTDSDTEVLVHAYLEWGPQLLDRLNGMFAFVLYDTRDGSFLAARDHIGIKPLYYVQQDGTYYFASEQKCLLTHAGDIHTVRPGTYLENGNERQYFSLDGHERQAPEQPVDERAAVATYRRLFDEAVRRQVDTDLPVAVTFSGGIDSAAVLCAARQFHPDVTALTIGFEGSADIEVAERYCAENGIPHIVSYLDRRQLVDVLPEIVHGAEFFEAIDAMDTCVGYFAFRLARQHGFKLALCGEGSDEVMAGYDLFKTHENPTELMRYRVHNLHRTDLQRVDRSSMMNSVETRVPFMDRYLLEFAYSAPMSLKLRDGKDKWLLREAFRGRLPDYLVDRPKIRMPDGSGLKNTLVEYAREQTGFDPEIGRQLGIDTREGAFFLHQYLAAGFPMPQQRFKRAGYDYSANGYFAFIS</sequence>
<dbReference type="Proteomes" id="UP001344251">
    <property type="component" value="Chromosome"/>
</dbReference>
<keyword evidence="10" id="KW-0436">Ligase</keyword>
<comment type="similarity">
    <text evidence="2">Belongs to the asparagine synthetase family.</text>
</comment>
<dbReference type="InterPro" id="IPR001962">
    <property type="entry name" value="Asn_synthase"/>
</dbReference>
<dbReference type="Pfam" id="PF13537">
    <property type="entry name" value="GATase_7"/>
    <property type="match status" value="1"/>
</dbReference>